<keyword evidence="6" id="KW-0812">Transmembrane</keyword>
<evidence type="ECO:0000313" key="13">
    <source>
        <dbReference type="Proteomes" id="UP000239711"/>
    </source>
</evidence>
<dbReference type="EMBL" id="PVBQ01000013">
    <property type="protein sequence ID" value="PRD46492.1"/>
    <property type="molecule type" value="Genomic_DNA"/>
</dbReference>
<sequence length="339" mass="38425">MKHLIIDSCKFALFLLCLFASPLSRAQETIVSYVTKNGGRTAYKDSAEYTSILRIKPNEQGLYELNDYYQNGNLKRHGWVKAPDPMRLRLEGLVETYYDSGSLETATYYTDNKRIDTAHRYYENGVLKEVKVYLKPKEGQERPAWDGTNKRLLYYADSTGTMQVQHGNGEIVLRHDNGVDFEQGLYKEGLREGRWEGSFRKGKYRFEEWYEEGTVTGGVSTDSVGATLPYKERDVHPEYPGGVQNLRRFVAQHYRYPKEAARAGVKGQVILRFVVDTAGNPTDFEIVNDLGYGTAAAGIEMLKKSAKWAPGYQRGVPVRVAYTLPISLNIADPRQSGNN</sequence>
<evidence type="ECO:0000259" key="11">
    <source>
        <dbReference type="PROSITE" id="PS52015"/>
    </source>
</evidence>
<organism evidence="12 13">
    <name type="scientific">Sphingobacterium haloxyli</name>
    <dbReference type="NCBI Taxonomy" id="2100533"/>
    <lineage>
        <taxon>Bacteria</taxon>
        <taxon>Pseudomonadati</taxon>
        <taxon>Bacteroidota</taxon>
        <taxon>Sphingobacteriia</taxon>
        <taxon>Sphingobacteriales</taxon>
        <taxon>Sphingobacteriaceae</taxon>
        <taxon>Sphingobacterium</taxon>
    </lineage>
</organism>
<dbReference type="InterPro" id="IPR037682">
    <property type="entry name" value="TonB_C"/>
</dbReference>
<keyword evidence="13" id="KW-1185">Reference proteome</keyword>
<dbReference type="RefSeq" id="WP_105717847.1">
    <property type="nucleotide sequence ID" value="NZ_PVBQ01000013.1"/>
</dbReference>
<dbReference type="NCBIfam" id="TIGR01352">
    <property type="entry name" value="tonB_Cterm"/>
    <property type="match status" value="1"/>
</dbReference>
<evidence type="ECO:0000256" key="8">
    <source>
        <dbReference type="ARBA" id="ARBA00022989"/>
    </source>
</evidence>
<dbReference type="GO" id="GO:0098797">
    <property type="term" value="C:plasma membrane protein complex"/>
    <property type="evidence" value="ECO:0007669"/>
    <property type="project" value="TreeGrafter"/>
</dbReference>
<keyword evidence="4" id="KW-1003">Cell membrane</keyword>
<feature type="signal peptide" evidence="10">
    <location>
        <begin position="1"/>
        <end position="26"/>
    </location>
</feature>
<evidence type="ECO:0000256" key="5">
    <source>
        <dbReference type="ARBA" id="ARBA00022519"/>
    </source>
</evidence>
<dbReference type="Pfam" id="PF03544">
    <property type="entry name" value="TonB_C"/>
    <property type="match status" value="1"/>
</dbReference>
<feature type="domain" description="TonB C-terminal" evidence="11">
    <location>
        <begin position="241"/>
        <end position="337"/>
    </location>
</feature>
<reference evidence="12 13" key="1">
    <citation type="submission" date="2018-02" db="EMBL/GenBank/DDBJ databases">
        <title>The draft genome of Sphingobacterium sp. 5JN-11.</title>
        <authorList>
            <person name="Liu L."/>
            <person name="Li L."/>
            <person name="Liang L."/>
            <person name="Zhang X."/>
            <person name="Wang T."/>
        </authorList>
    </citation>
    <scope>NUCLEOTIDE SEQUENCE [LARGE SCALE GENOMIC DNA]</scope>
    <source>
        <strain evidence="12 13">5JN-11</strain>
    </source>
</reference>
<dbReference type="Gene3D" id="3.30.1150.10">
    <property type="match status" value="1"/>
</dbReference>
<dbReference type="SUPFAM" id="SSF74653">
    <property type="entry name" value="TolA/TonB C-terminal domain"/>
    <property type="match status" value="1"/>
</dbReference>
<dbReference type="PANTHER" id="PTHR33446:SF2">
    <property type="entry name" value="PROTEIN TONB"/>
    <property type="match status" value="1"/>
</dbReference>
<dbReference type="PANTHER" id="PTHR33446">
    <property type="entry name" value="PROTEIN TONB-RELATED"/>
    <property type="match status" value="1"/>
</dbReference>
<dbReference type="Proteomes" id="UP000239711">
    <property type="component" value="Unassembled WGS sequence"/>
</dbReference>
<gene>
    <name evidence="12" type="ORF">C5745_15110</name>
</gene>
<proteinExistence type="inferred from homology"/>
<evidence type="ECO:0000256" key="7">
    <source>
        <dbReference type="ARBA" id="ARBA00022927"/>
    </source>
</evidence>
<evidence type="ECO:0000256" key="2">
    <source>
        <dbReference type="ARBA" id="ARBA00006555"/>
    </source>
</evidence>
<dbReference type="AlphaFoldDB" id="A0A2S9J139"/>
<dbReference type="Gene3D" id="3.90.930.1">
    <property type="match status" value="1"/>
</dbReference>
<protein>
    <recommendedName>
        <fullName evidence="11">TonB C-terminal domain-containing protein</fullName>
    </recommendedName>
</protein>
<dbReference type="InterPro" id="IPR006260">
    <property type="entry name" value="TonB/TolA_C"/>
</dbReference>
<dbReference type="OrthoDB" id="649093at2"/>
<evidence type="ECO:0000256" key="9">
    <source>
        <dbReference type="ARBA" id="ARBA00023136"/>
    </source>
</evidence>
<dbReference type="GO" id="GO:0031992">
    <property type="term" value="F:energy transducer activity"/>
    <property type="evidence" value="ECO:0007669"/>
    <property type="project" value="TreeGrafter"/>
</dbReference>
<dbReference type="PROSITE" id="PS52015">
    <property type="entry name" value="TONB_CTD"/>
    <property type="match status" value="1"/>
</dbReference>
<evidence type="ECO:0000313" key="12">
    <source>
        <dbReference type="EMBL" id="PRD46492.1"/>
    </source>
</evidence>
<comment type="caution">
    <text evidence="12">The sequence shown here is derived from an EMBL/GenBank/DDBJ whole genome shotgun (WGS) entry which is preliminary data.</text>
</comment>
<evidence type="ECO:0000256" key="6">
    <source>
        <dbReference type="ARBA" id="ARBA00022692"/>
    </source>
</evidence>
<dbReference type="GO" id="GO:0015031">
    <property type="term" value="P:protein transport"/>
    <property type="evidence" value="ECO:0007669"/>
    <property type="project" value="UniProtKB-KW"/>
</dbReference>
<keyword evidence="9" id="KW-0472">Membrane</keyword>
<name>A0A2S9J139_9SPHI</name>
<dbReference type="InterPro" id="IPR051045">
    <property type="entry name" value="TonB-dependent_transducer"/>
</dbReference>
<keyword evidence="8" id="KW-1133">Transmembrane helix</keyword>
<keyword evidence="7" id="KW-0653">Protein transport</keyword>
<comment type="similarity">
    <text evidence="2">Belongs to the TonB family.</text>
</comment>
<feature type="chain" id="PRO_5015773678" description="TonB C-terminal domain-containing protein" evidence="10">
    <location>
        <begin position="27"/>
        <end position="339"/>
    </location>
</feature>
<dbReference type="GO" id="GO:0055085">
    <property type="term" value="P:transmembrane transport"/>
    <property type="evidence" value="ECO:0007669"/>
    <property type="project" value="InterPro"/>
</dbReference>
<keyword evidence="10" id="KW-0732">Signal</keyword>
<accession>A0A2S9J139</accession>
<evidence type="ECO:0000256" key="1">
    <source>
        <dbReference type="ARBA" id="ARBA00004383"/>
    </source>
</evidence>
<keyword evidence="5" id="KW-0997">Cell inner membrane</keyword>
<comment type="subcellular location">
    <subcellularLocation>
        <location evidence="1">Cell inner membrane</location>
        <topology evidence="1">Single-pass membrane protein</topology>
        <orientation evidence="1">Periplasmic side</orientation>
    </subcellularLocation>
</comment>
<keyword evidence="3" id="KW-0813">Transport</keyword>
<evidence type="ECO:0000256" key="3">
    <source>
        <dbReference type="ARBA" id="ARBA00022448"/>
    </source>
</evidence>
<evidence type="ECO:0000256" key="10">
    <source>
        <dbReference type="SAM" id="SignalP"/>
    </source>
</evidence>
<dbReference type="SUPFAM" id="SSF82185">
    <property type="entry name" value="Histone H3 K4-specific methyltransferase SET7/9 N-terminal domain"/>
    <property type="match status" value="1"/>
</dbReference>
<evidence type="ECO:0000256" key="4">
    <source>
        <dbReference type="ARBA" id="ARBA00022475"/>
    </source>
</evidence>